<keyword evidence="1" id="KW-0969">Cilium</keyword>
<keyword evidence="2" id="KW-1185">Reference proteome</keyword>
<organism evidence="1 2">
    <name type="scientific">Salipiger mucosus DSM 16094</name>
    <dbReference type="NCBI Taxonomy" id="1123237"/>
    <lineage>
        <taxon>Bacteria</taxon>
        <taxon>Pseudomonadati</taxon>
        <taxon>Pseudomonadota</taxon>
        <taxon>Alphaproteobacteria</taxon>
        <taxon>Rhodobacterales</taxon>
        <taxon>Roseobacteraceae</taxon>
        <taxon>Salipiger</taxon>
    </lineage>
</organism>
<dbReference type="Proteomes" id="UP000015347">
    <property type="component" value="Unassembled WGS sequence"/>
</dbReference>
<comment type="caution">
    <text evidence="1">The sequence shown here is derived from an EMBL/GenBank/DDBJ whole genome shotgun (WGS) entry which is preliminary data.</text>
</comment>
<gene>
    <name evidence="1" type="ORF">Salmuc_05168</name>
</gene>
<keyword evidence="1" id="KW-0282">Flagellum</keyword>
<proteinExistence type="predicted"/>
<evidence type="ECO:0000313" key="2">
    <source>
        <dbReference type="Proteomes" id="UP000015347"/>
    </source>
</evidence>
<name>S9RXQ5_9RHOB</name>
<dbReference type="HOGENOM" id="CLU_3257620_0_0_5"/>
<reference evidence="2" key="1">
    <citation type="journal article" date="2014" name="Stand. Genomic Sci.">
        <title>Genome sequence of the exopolysaccharide-producing Salipiger mucosus type strain (DSM 16094(T)), a moderately halophilic member of the Roseobacter clade.</title>
        <authorList>
            <person name="Riedel T."/>
            <person name="Spring S."/>
            <person name="Fiebig A."/>
            <person name="Petersen J."/>
            <person name="Kyrpides N.C."/>
            <person name="Goker M."/>
            <person name="Klenk H.P."/>
        </authorList>
    </citation>
    <scope>NUCLEOTIDE SEQUENCE [LARGE SCALE GENOMIC DNA]</scope>
    <source>
        <strain evidence="2">DSM 16094</strain>
    </source>
</reference>
<dbReference type="AlphaFoldDB" id="S9RXQ5"/>
<accession>S9RXQ5</accession>
<dbReference type="STRING" id="1123237.Salmuc_05168"/>
<dbReference type="EMBL" id="APVH01000019">
    <property type="protein sequence ID" value="EPX82815.1"/>
    <property type="molecule type" value="Genomic_DNA"/>
</dbReference>
<evidence type="ECO:0000313" key="1">
    <source>
        <dbReference type="EMBL" id="EPX82815.1"/>
    </source>
</evidence>
<sequence length="42" mass="4989">MVDFDAPTEQDPVDRLRGLIEERRTETVEILRSWLDETEEAQ</sequence>
<protein>
    <submittedName>
        <fullName evidence="1">Flagellar M-ring protein FliF</fullName>
    </submittedName>
</protein>
<keyword evidence="1" id="KW-0966">Cell projection</keyword>